<proteinExistence type="predicted"/>
<dbReference type="InterPro" id="IPR047122">
    <property type="entry name" value="Trans-enoyl_RdTase-like"/>
</dbReference>
<dbReference type="InterPro" id="IPR020843">
    <property type="entry name" value="ER"/>
</dbReference>
<dbReference type="InterPro" id="IPR013154">
    <property type="entry name" value="ADH-like_N"/>
</dbReference>
<feature type="domain" description="Enoyl reductase (ER)" evidence="1">
    <location>
        <begin position="16"/>
        <end position="339"/>
    </location>
</feature>
<name>A0AAD4GEX1_BOLED</name>
<gene>
    <name evidence="2" type="ORF">L210DRAFT_3539741</name>
</gene>
<dbReference type="InterPro" id="IPR011032">
    <property type="entry name" value="GroES-like_sf"/>
</dbReference>
<reference evidence="2" key="2">
    <citation type="journal article" date="2020" name="Nat. Commun.">
        <title>Large-scale genome sequencing of mycorrhizal fungi provides insights into the early evolution of symbiotic traits.</title>
        <authorList>
            <person name="Miyauchi S."/>
            <person name="Kiss E."/>
            <person name="Kuo A."/>
            <person name="Drula E."/>
            <person name="Kohler A."/>
            <person name="Sanchez-Garcia M."/>
            <person name="Morin E."/>
            <person name="Andreopoulos B."/>
            <person name="Barry K.W."/>
            <person name="Bonito G."/>
            <person name="Buee M."/>
            <person name="Carver A."/>
            <person name="Chen C."/>
            <person name="Cichocki N."/>
            <person name="Clum A."/>
            <person name="Culley D."/>
            <person name="Crous P.W."/>
            <person name="Fauchery L."/>
            <person name="Girlanda M."/>
            <person name="Hayes R.D."/>
            <person name="Keri Z."/>
            <person name="LaButti K."/>
            <person name="Lipzen A."/>
            <person name="Lombard V."/>
            <person name="Magnuson J."/>
            <person name="Maillard F."/>
            <person name="Murat C."/>
            <person name="Nolan M."/>
            <person name="Ohm R.A."/>
            <person name="Pangilinan J."/>
            <person name="Pereira M.F."/>
            <person name="Perotto S."/>
            <person name="Peter M."/>
            <person name="Pfister S."/>
            <person name="Riley R."/>
            <person name="Sitrit Y."/>
            <person name="Stielow J.B."/>
            <person name="Szollosi G."/>
            <person name="Zifcakova L."/>
            <person name="Stursova M."/>
            <person name="Spatafora J.W."/>
            <person name="Tedersoo L."/>
            <person name="Vaario L.M."/>
            <person name="Yamada A."/>
            <person name="Yan M."/>
            <person name="Wang P."/>
            <person name="Xu J."/>
            <person name="Bruns T."/>
            <person name="Baldrian P."/>
            <person name="Vilgalys R."/>
            <person name="Dunand C."/>
            <person name="Henrissat B."/>
            <person name="Grigoriev I.V."/>
            <person name="Hibbett D."/>
            <person name="Nagy L.G."/>
            <person name="Martin F.M."/>
        </authorList>
    </citation>
    <scope>NUCLEOTIDE SEQUENCE</scope>
    <source>
        <strain evidence="2">BED1</strain>
    </source>
</reference>
<comment type="caution">
    <text evidence="2">The sequence shown here is derived from an EMBL/GenBank/DDBJ whole genome shotgun (WGS) entry which is preliminary data.</text>
</comment>
<dbReference type="GO" id="GO:0016651">
    <property type="term" value="F:oxidoreductase activity, acting on NAD(P)H"/>
    <property type="evidence" value="ECO:0007669"/>
    <property type="project" value="InterPro"/>
</dbReference>
<dbReference type="PANTHER" id="PTHR45348:SF2">
    <property type="entry name" value="ZINC-TYPE ALCOHOL DEHYDROGENASE-LIKE PROTEIN C2E1P3.01"/>
    <property type="match status" value="1"/>
</dbReference>
<dbReference type="AlphaFoldDB" id="A0AAD4GEX1"/>
<keyword evidence="3" id="KW-1185">Reference proteome</keyword>
<dbReference type="InterPro" id="IPR013149">
    <property type="entry name" value="ADH-like_C"/>
</dbReference>
<protein>
    <submittedName>
        <fullName evidence="2">Chaperonin 10-like protein</fullName>
    </submittedName>
</protein>
<evidence type="ECO:0000313" key="3">
    <source>
        <dbReference type="Proteomes" id="UP001194468"/>
    </source>
</evidence>
<dbReference type="Pfam" id="PF08240">
    <property type="entry name" value="ADH_N"/>
    <property type="match status" value="1"/>
</dbReference>
<dbReference type="SUPFAM" id="SSF50129">
    <property type="entry name" value="GroES-like"/>
    <property type="match status" value="1"/>
</dbReference>
<dbReference type="SUPFAM" id="SSF51735">
    <property type="entry name" value="NAD(P)-binding Rossmann-fold domains"/>
    <property type="match status" value="1"/>
</dbReference>
<dbReference type="PANTHER" id="PTHR45348">
    <property type="entry name" value="HYPOTHETICAL OXIDOREDUCTASE (EUROFUNG)"/>
    <property type="match status" value="1"/>
</dbReference>
<accession>A0AAD4GEX1</accession>
<dbReference type="Pfam" id="PF00107">
    <property type="entry name" value="ADH_zinc_N"/>
    <property type="match status" value="1"/>
</dbReference>
<dbReference type="Gene3D" id="3.90.180.10">
    <property type="entry name" value="Medium-chain alcohol dehydrogenases, catalytic domain"/>
    <property type="match status" value="1"/>
</dbReference>
<dbReference type="Gene3D" id="3.40.50.720">
    <property type="entry name" value="NAD(P)-binding Rossmann-like Domain"/>
    <property type="match status" value="1"/>
</dbReference>
<dbReference type="EMBL" id="WHUW01000012">
    <property type="protein sequence ID" value="KAF8440464.1"/>
    <property type="molecule type" value="Genomic_DNA"/>
</dbReference>
<dbReference type="SMART" id="SM00829">
    <property type="entry name" value="PKS_ER"/>
    <property type="match status" value="1"/>
</dbReference>
<reference evidence="2" key="1">
    <citation type="submission" date="2019-10" db="EMBL/GenBank/DDBJ databases">
        <authorList>
            <consortium name="DOE Joint Genome Institute"/>
            <person name="Kuo A."/>
            <person name="Miyauchi S."/>
            <person name="Kiss E."/>
            <person name="Drula E."/>
            <person name="Kohler A."/>
            <person name="Sanchez-Garcia M."/>
            <person name="Andreopoulos B."/>
            <person name="Barry K.W."/>
            <person name="Bonito G."/>
            <person name="Buee M."/>
            <person name="Carver A."/>
            <person name="Chen C."/>
            <person name="Cichocki N."/>
            <person name="Clum A."/>
            <person name="Culley D."/>
            <person name="Crous P.W."/>
            <person name="Fauchery L."/>
            <person name="Girlanda M."/>
            <person name="Hayes R."/>
            <person name="Keri Z."/>
            <person name="LaButti K."/>
            <person name="Lipzen A."/>
            <person name="Lombard V."/>
            <person name="Magnuson J."/>
            <person name="Maillard F."/>
            <person name="Morin E."/>
            <person name="Murat C."/>
            <person name="Nolan M."/>
            <person name="Ohm R."/>
            <person name="Pangilinan J."/>
            <person name="Pereira M."/>
            <person name="Perotto S."/>
            <person name="Peter M."/>
            <person name="Riley R."/>
            <person name="Sitrit Y."/>
            <person name="Stielow B."/>
            <person name="Szollosi G."/>
            <person name="Zifcakova L."/>
            <person name="Stursova M."/>
            <person name="Spatafora J.W."/>
            <person name="Tedersoo L."/>
            <person name="Vaario L.-M."/>
            <person name="Yamada A."/>
            <person name="Yan M."/>
            <person name="Wang P."/>
            <person name="Xu J."/>
            <person name="Bruns T."/>
            <person name="Baldrian P."/>
            <person name="Vilgalys R."/>
            <person name="Henrissat B."/>
            <person name="Grigoriev I.V."/>
            <person name="Hibbett D."/>
            <person name="Nagy L.G."/>
            <person name="Martin F.M."/>
        </authorList>
    </citation>
    <scope>NUCLEOTIDE SEQUENCE</scope>
    <source>
        <strain evidence="2">BED1</strain>
    </source>
</reference>
<evidence type="ECO:0000313" key="2">
    <source>
        <dbReference type="EMBL" id="KAF8440464.1"/>
    </source>
</evidence>
<dbReference type="Proteomes" id="UP001194468">
    <property type="component" value="Unassembled WGS sequence"/>
</dbReference>
<dbReference type="CDD" id="cd08249">
    <property type="entry name" value="enoyl_reductase_like"/>
    <property type="match status" value="1"/>
</dbReference>
<organism evidence="2 3">
    <name type="scientific">Boletus edulis BED1</name>
    <dbReference type="NCBI Taxonomy" id="1328754"/>
    <lineage>
        <taxon>Eukaryota</taxon>
        <taxon>Fungi</taxon>
        <taxon>Dikarya</taxon>
        <taxon>Basidiomycota</taxon>
        <taxon>Agaricomycotina</taxon>
        <taxon>Agaricomycetes</taxon>
        <taxon>Agaricomycetidae</taxon>
        <taxon>Boletales</taxon>
        <taxon>Boletineae</taxon>
        <taxon>Boletaceae</taxon>
        <taxon>Boletoideae</taxon>
        <taxon>Boletus</taxon>
    </lineage>
</organism>
<evidence type="ECO:0000259" key="1">
    <source>
        <dbReference type="SMART" id="SM00829"/>
    </source>
</evidence>
<sequence length="346" mass="37007">MSSHKQKALFLEAKNGQFVVGEHDIPKPGSGQVLVKIHTAALNPVDYKIQQTGALIEKFPAVLGVDMAGVVEDVGEGVQDYVKGNKVFAHGNFTDDQASYQQYAVATTDFTAKIPPNLDFDRAATVPLGFDTASVGLYSDQLGAGLTPPWVEGGRDKYAGKSILIMGGSSSVGSYVIQLAKLSGFSHIITTANPAHQDELKLLGATEVIDRHLSGEKFTAALQKITQQPIKIAYDAIALPETQRAAMSAVAQGGKLVMTLQPAVKEEEGKGRSVTATFGHPYAEPNKIMCSQSWKVLGKWLQDGLIKPNNFEVLPNGLFAIPGGLQRMKDGKISGKKLVVHPQETA</sequence>
<dbReference type="InterPro" id="IPR036291">
    <property type="entry name" value="NAD(P)-bd_dom_sf"/>
</dbReference>